<dbReference type="EMBL" id="RKHJ01000001">
    <property type="protein sequence ID" value="ROR65520.1"/>
    <property type="molecule type" value="Genomic_DNA"/>
</dbReference>
<name>A0A3N2AR47_9MICO</name>
<evidence type="ECO:0000256" key="1">
    <source>
        <dbReference type="SAM" id="MobiDB-lite"/>
    </source>
</evidence>
<dbReference type="OrthoDB" id="4861283at2"/>
<accession>A0A3N2AR47</accession>
<reference evidence="2 3" key="1">
    <citation type="submission" date="2018-11" db="EMBL/GenBank/DDBJ databases">
        <title>Sequencing the genomes of 1000 actinobacteria strains.</title>
        <authorList>
            <person name="Klenk H.-P."/>
        </authorList>
    </citation>
    <scope>NUCLEOTIDE SEQUENCE [LARGE SCALE GENOMIC DNA]</scope>
    <source>
        <strain evidence="2 3">DSM 9580</strain>
    </source>
</reference>
<dbReference type="RefSeq" id="WP_123696602.1">
    <property type="nucleotide sequence ID" value="NZ_RKHJ01000001.1"/>
</dbReference>
<keyword evidence="3" id="KW-1185">Reference proteome</keyword>
<comment type="caution">
    <text evidence="2">The sequence shown here is derived from an EMBL/GenBank/DDBJ whole genome shotgun (WGS) entry which is preliminary data.</text>
</comment>
<evidence type="ECO:0000313" key="2">
    <source>
        <dbReference type="EMBL" id="ROR65520.1"/>
    </source>
</evidence>
<evidence type="ECO:0000313" key="3">
    <source>
        <dbReference type="Proteomes" id="UP000275456"/>
    </source>
</evidence>
<dbReference type="Proteomes" id="UP000275456">
    <property type="component" value="Unassembled WGS sequence"/>
</dbReference>
<feature type="region of interest" description="Disordered" evidence="1">
    <location>
        <begin position="1"/>
        <end position="23"/>
    </location>
</feature>
<dbReference type="AlphaFoldDB" id="A0A3N2AR47"/>
<gene>
    <name evidence="2" type="ORF">EDD26_0886</name>
</gene>
<protein>
    <submittedName>
        <fullName evidence="2">Uncharacterized protein</fullName>
    </submittedName>
</protein>
<organism evidence="2 3">
    <name type="scientific">Agrococcus jenensis</name>
    <dbReference type="NCBI Taxonomy" id="46353"/>
    <lineage>
        <taxon>Bacteria</taxon>
        <taxon>Bacillati</taxon>
        <taxon>Actinomycetota</taxon>
        <taxon>Actinomycetes</taxon>
        <taxon>Micrococcales</taxon>
        <taxon>Microbacteriaceae</taxon>
        <taxon>Agrococcus</taxon>
    </lineage>
</organism>
<proteinExistence type="predicted"/>
<sequence>MSDPHVLGPDLAPTPFTADEIRAGNPDGRRLLVRTRLEGRTTYHCDSFQDGDTDGCVLSQVVTDASGTPVDDPRTSRVTWRELQAHAAFPEAATTVTPERIRLAVGEVDCLRYDVQRADGTSTFWFAVDRPGMPLRSASRGAEVEVVEIA</sequence>